<name>A0AAE0ILY7_9PEZI</name>
<comment type="caution">
    <text evidence="2">The sequence shown here is derived from an EMBL/GenBank/DDBJ whole genome shotgun (WGS) entry which is preliminary data.</text>
</comment>
<organism evidence="2 3">
    <name type="scientific">Cercophora scortea</name>
    <dbReference type="NCBI Taxonomy" id="314031"/>
    <lineage>
        <taxon>Eukaryota</taxon>
        <taxon>Fungi</taxon>
        <taxon>Dikarya</taxon>
        <taxon>Ascomycota</taxon>
        <taxon>Pezizomycotina</taxon>
        <taxon>Sordariomycetes</taxon>
        <taxon>Sordariomycetidae</taxon>
        <taxon>Sordariales</taxon>
        <taxon>Lasiosphaeriaceae</taxon>
        <taxon>Cercophora</taxon>
    </lineage>
</organism>
<proteinExistence type="predicted"/>
<evidence type="ECO:0000313" key="3">
    <source>
        <dbReference type="Proteomes" id="UP001286456"/>
    </source>
</evidence>
<dbReference type="EMBL" id="JAUEPO010000003">
    <property type="protein sequence ID" value="KAK3327222.1"/>
    <property type="molecule type" value="Genomic_DNA"/>
</dbReference>
<feature type="compositionally biased region" description="Basic and acidic residues" evidence="1">
    <location>
        <begin position="39"/>
        <end position="51"/>
    </location>
</feature>
<reference evidence="2" key="1">
    <citation type="journal article" date="2023" name="Mol. Phylogenet. Evol.">
        <title>Genome-scale phylogeny and comparative genomics of the fungal order Sordariales.</title>
        <authorList>
            <person name="Hensen N."/>
            <person name="Bonometti L."/>
            <person name="Westerberg I."/>
            <person name="Brannstrom I.O."/>
            <person name="Guillou S."/>
            <person name="Cros-Aarteil S."/>
            <person name="Calhoun S."/>
            <person name="Haridas S."/>
            <person name="Kuo A."/>
            <person name="Mondo S."/>
            <person name="Pangilinan J."/>
            <person name="Riley R."/>
            <person name="LaButti K."/>
            <person name="Andreopoulos B."/>
            <person name="Lipzen A."/>
            <person name="Chen C."/>
            <person name="Yan M."/>
            <person name="Daum C."/>
            <person name="Ng V."/>
            <person name="Clum A."/>
            <person name="Steindorff A."/>
            <person name="Ohm R.A."/>
            <person name="Martin F."/>
            <person name="Silar P."/>
            <person name="Natvig D.O."/>
            <person name="Lalanne C."/>
            <person name="Gautier V."/>
            <person name="Ament-Velasquez S.L."/>
            <person name="Kruys A."/>
            <person name="Hutchinson M.I."/>
            <person name="Powell A.J."/>
            <person name="Barry K."/>
            <person name="Miller A.N."/>
            <person name="Grigoriev I.V."/>
            <person name="Debuchy R."/>
            <person name="Gladieux P."/>
            <person name="Hiltunen Thoren M."/>
            <person name="Johannesson H."/>
        </authorList>
    </citation>
    <scope>NUCLEOTIDE SEQUENCE</scope>
    <source>
        <strain evidence="2">SMH4131-1</strain>
    </source>
</reference>
<protein>
    <submittedName>
        <fullName evidence="2">Uncharacterized protein</fullName>
    </submittedName>
</protein>
<dbReference type="Proteomes" id="UP001286456">
    <property type="component" value="Unassembled WGS sequence"/>
</dbReference>
<keyword evidence="3" id="KW-1185">Reference proteome</keyword>
<dbReference type="AlphaFoldDB" id="A0AAE0ILY7"/>
<accession>A0AAE0ILY7</accession>
<evidence type="ECO:0000313" key="2">
    <source>
        <dbReference type="EMBL" id="KAK3327222.1"/>
    </source>
</evidence>
<feature type="compositionally biased region" description="Polar residues" evidence="1">
    <location>
        <begin position="103"/>
        <end position="119"/>
    </location>
</feature>
<gene>
    <name evidence="2" type="ORF">B0T19DRAFT_156724</name>
</gene>
<feature type="region of interest" description="Disordered" evidence="1">
    <location>
        <begin position="39"/>
        <end position="119"/>
    </location>
</feature>
<reference evidence="2" key="2">
    <citation type="submission" date="2023-06" db="EMBL/GenBank/DDBJ databases">
        <authorList>
            <consortium name="Lawrence Berkeley National Laboratory"/>
            <person name="Haridas S."/>
            <person name="Hensen N."/>
            <person name="Bonometti L."/>
            <person name="Westerberg I."/>
            <person name="Brannstrom I.O."/>
            <person name="Guillou S."/>
            <person name="Cros-Aarteil S."/>
            <person name="Calhoun S."/>
            <person name="Kuo A."/>
            <person name="Mondo S."/>
            <person name="Pangilinan J."/>
            <person name="Riley R."/>
            <person name="Labutti K."/>
            <person name="Andreopoulos B."/>
            <person name="Lipzen A."/>
            <person name="Chen C."/>
            <person name="Yanf M."/>
            <person name="Daum C."/>
            <person name="Ng V."/>
            <person name="Clum A."/>
            <person name="Steindorff A."/>
            <person name="Ohm R."/>
            <person name="Martin F."/>
            <person name="Silar P."/>
            <person name="Natvig D."/>
            <person name="Lalanne C."/>
            <person name="Gautier V."/>
            <person name="Ament-Velasquez S.L."/>
            <person name="Kruys A."/>
            <person name="Hutchinson M.I."/>
            <person name="Powell A.J."/>
            <person name="Barry K."/>
            <person name="Miller A.N."/>
            <person name="Grigoriev I.V."/>
            <person name="Debuchy R."/>
            <person name="Gladieux P."/>
            <person name="Thoren M.H."/>
            <person name="Johannesson H."/>
        </authorList>
    </citation>
    <scope>NUCLEOTIDE SEQUENCE</scope>
    <source>
        <strain evidence="2">SMH4131-1</strain>
    </source>
</reference>
<evidence type="ECO:0000256" key="1">
    <source>
        <dbReference type="SAM" id="MobiDB-lite"/>
    </source>
</evidence>
<sequence>MRRARWKGLISWHPEQKKSWKNIKDDAPKSVYLSPERECEKGEKPEWKTTNERINGCRTRRQQRSSAAQRRWREGAARVGLTGATPLASSALAPGPRRKKGANPNSAVVSAQCTPSTKPGTWPDCTSILWHRPPTLFPFLTILAAWHPPSLHALQCATLGE</sequence>